<dbReference type="HOGENOM" id="CLU_2757185_0_0_1"/>
<gene>
    <name evidence="2" type="ORF">ACRE_001100</name>
</gene>
<evidence type="ECO:0000313" key="2">
    <source>
        <dbReference type="EMBL" id="KFH49087.1"/>
    </source>
</evidence>
<evidence type="ECO:0000256" key="1">
    <source>
        <dbReference type="SAM" id="MobiDB-lite"/>
    </source>
</evidence>
<dbReference type="EMBL" id="JPKY01000001">
    <property type="protein sequence ID" value="KFH49087.1"/>
    <property type="molecule type" value="Genomic_DNA"/>
</dbReference>
<name>A0A086TIA5_HAPC1</name>
<keyword evidence="3" id="KW-1185">Reference proteome</keyword>
<dbReference type="Proteomes" id="UP000029964">
    <property type="component" value="Unassembled WGS sequence"/>
</dbReference>
<evidence type="ECO:0000313" key="3">
    <source>
        <dbReference type="Proteomes" id="UP000029964"/>
    </source>
</evidence>
<proteinExistence type="predicted"/>
<comment type="caution">
    <text evidence="2">The sequence shown here is derived from an EMBL/GenBank/DDBJ whole genome shotgun (WGS) entry which is preliminary data.</text>
</comment>
<feature type="compositionally biased region" description="Polar residues" evidence="1">
    <location>
        <begin position="13"/>
        <end position="23"/>
    </location>
</feature>
<reference evidence="3" key="1">
    <citation type="journal article" date="2014" name="Genome Announc.">
        <title>Genome sequence and annotation of Acremonium chrysogenum, producer of the beta-lactam antibiotic cephalosporin C.</title>
        <authorList>
            <person name="Terfehr D."/>
            <person name="Dahlmann T.A."/>
            <person name="Specht T."/>
            <person name="Zadra I."/>
            <person name="Kuernsteiner H."/>
            <person name="Kueck U."/>
        </authorList>
    </citation>
    <scope>NUCLEOTIDE SEQUENCE [LARGE SCALE GENOMIC DNA]</scope>
    <source>
        <strain evidence="3">ATCC 11550 / CBS 779.69 / DSM 880 / IAM 14645 / JCM 23072 / IMI 49137</strain>
    </source>
</reference>
<sequence>MPGAERRVVVRPSTGSQRLSAPTNEPVVAAECWARQEQAPALTGAEGDDDPELLRLIEEIALGLPSVVIG</sequence>
<protein>
    <submittedName>
        <fullName evidence="2">Uncharacterized protein</fullName>
    </submittedName>
</protein>
<accession>A0A086TIA5</accession>
<organism evidence="2 3">
    <name type="scientific">Hapsidospora chrysogenum (strain ATCC 11550 / CBS 779.69 / DSM 880 / IAM 14645 / JCM 23072 / IMI 49137)</name>
    <name type="common">Acremonium chrysogenum</name>
    <dbReference type="NCBI Taxonomy" id="857340"/>
    <lineage>
        <taxon>Eukaryota</taxon>
        <taxon>Fungi</taxon>
        <taxon>Dikarya</taxon>
        <taxon>Ascomycota</taxon>
        <taxon>Pezizomycotina</taxon>
        <taxon>Sordariomycetes</taxon>
        <taxon>Hypocreomycetidae</taxon>
        <taxon>Hypocreales</taxon>
        <taxon>Bionectriaceae</taxon>
        <taxon>Hapsidospora</taxon>
    </lineage>
</organism>
<dbReference type="AlphaFoldDB" id="A0A086TIA5"/>
<feature type="region of interest" description="Disordered" evidence="1">
    <location>
        <begin position="1"/>
        <end position="24"/>
    </location>
</feature>